<feature type="chain" id="PRO_5046579956" evidence="4">
    <location>
        <begin position="19"/>
        <end position="334"/>
    </location>
</feature>
<name>A0ABR9ZHV4_9CORY</name>
<dbReference type="PANTHER" id="PTHR30024:SF47">
    <property type="entry name" value="TAURINE-BINDING PERIPLASMIC PROTEIN"/>
    <property type="match status" value="1"/>
</dbReference>
<sequence length="334" mass="35964">MKKRVFTVLGLMVPLLTACVGKPASEYEARPTQDCPVATTDAAGSLRLGYQVIASSELYLLDQALVEACMPNADVQWTRYPTGQDIVQGFAGDSVDMGFLGSTPSAKSLSKPLDLDVQVSNVNMVLGSSEALVAKDANSLQELKGKKIATAFSSTSHYSLLNALIGAGLDPKRDVEIVNISPDKLPAAWRSHEIDAAYIWDPALSEIKQDGHVLIDSAQVAKDGAPTYNLTLTSSAWAAQNPELLKTWKELYAWGSKQSVDNPEEFVRANSAQVGLSETDTEAMLDGVIMVQGAEQEKYLRESRQALVKTAEFLKEQGEVDVPLSAADAEKKVG</sequence>
<evidence type="ECO:0000256" key="1">
    <source>
        <dbReference type="ARBA" id="ARBA00004418"/>
    </source>
</evidence>
<reference evidence="5 6" key="1">
    <citation type="submission" date="2020-10" db="EMBL/GenBank/DDBJ databases">
        <title>Novel species in genus Corynebacterium.</title>
        <authorList>
            <person name="Zhang G."/>
        </authorList>
    </citation>
    <scope>NUCLEOTIDE SEQUENCE [LARGE SCALE GENOMIC DNA]</scope>
    <source>
        <strain evidence="5 6">DSM 45110</strain>
    </source>
</reference>
<comment type="subcellular location">
    <subcellularLocation>
        <location evidence="1">Periplasm</location>
    </subcellularLocation>
</comment>
<protein>
    <submittedName>
        <fullName evidence="5">ABC transporter substrate-binding protein</fullName>
    </submittedName>
</protein>
<accession>A0ABR9ZHV4</accession>
<feature type="signal peptide" evidence="4">
    <location>
        <begin position="1"/>
        <end position="18"/>
    </location>
</feature>
<evidence type="ECO:0000256" key="2">
    <source>
        <dbReference type="ARBA" id="ARBA00010742"/>
    </source>
</evidence>
<evidence type="ECO:0000256" key="4">
    <source>
        <dbReference type="SAM" id="SignalP"/>
    </source>
</evidence>
<comment type="caution">
    <text evidence="5">The sequence shown here is derived from an EMBL/GenBank/DDBJ whole genome shotgun (WGS) entry which is preliminary data.</text>
</comment>
<dbReference type="RefSeq" id="WP_194555563.1">
    <property type="nucleotide sequence ID" value="NZ_JADKMY010000001.1"/>
</dbReference>
<dbReference type="PROSITE" id="PS51257">
    <property type="entry name" value="PROKAR_LIPOPROTEIN"/>
    <property type="match status" value="1"/>
</dbReference>
<evidence type="ECO:0000313" key="6">
    <source>
        <dbReference type="Proteomes" id="UP000635902"/>
    </source>
</evidence>
<dbReference type="EMBL" id="JADKMY010000001">
    <property type="protein sequence ID" value="MBF4552671.1"/>
    <property type="molecule type" value="Genomic_DNA"/>
</dbReference>
<dbReference type="PANTHER" id="PTHR30024">
    <property type="entry name" value="ALIPHATIC SULFONATES-BINDING PROTEIN-RELATED"/>
    <property type="match status" value="1"/>
</dbReference>
<dbReference type="Proteomes" id="UP000635902">
    <property type="component" value="Unassembled WGS sequence"/>
</dbReference>
<evidence type="ECO:0000256" key="3">
    <source>
        <dbReference type="ARBA" id="ARBA00022729"/>
    </source>
</evidence>
<dbReference type="Pfam" id="PF13379">
    <property type="entry name" value="NMT1_2"/>
    <property type="match status" value="1"/>
</dbReference>
<organism evidence="5 6">
    <name type="scientific">Corynebacterium suicordis DSM 45110</name>
    <dbReference type="NCBI Taxonomy" id="1121369"/>
    <lineage>
        <taxon>Bacteria</taxon>
        <taxon>Bacillati</taxon>
        <taxon>Actinomycetota</taxon>
        <taxon>Actinomycetes</taxon>
        <taxon>Mycobacteriales</taxon>
        <taxon>Corynebacteriaceae</taxon>
        <taxon>Corynebacterium</taxon>
    </lineage>
</organism>
<comment type="similarity">
    <text evidence="2">Belongs to the bacterial solute-binding protein SsuA/TauA family.</text>
</comment>
<proteinExistence type="inferred from homology"/>
<gene>
    <name evidence="5" type="ORF">IRY30_01065</name>
</gene>
<dbReference type="SUPFAM" id="SSF53850">
    <property type="entry name" value="Periplasmic binding protein-like II"/>
    <property type="match status" value="1"/>
</dbReference>
<keyword evidence="6" id="KW-1185">Reference proteome</keyword>
<evidence type="ECO:0000313" key="5">
    <source>
        <dbReference type="EMBL" id="MBF4552671.1"/>
    </source>
</evidence>
<dbReference type="Gene3D" id="3.40.190.10">
    <property type="entry name" value="Periplasmic binding protein-like II"/>
    <property type="match status" value="2"/>
</dbReference>
<keyword evidence="3 4" id="KW-0732">Signal</keyword>